<feature type="region of interest" description="Disordered" evidence="1">
    <location>
        <begin position="74"/>
        <end position="203"/>
    </location>
</feature>
<dbReference type="AlphaFoldDB" id="A0ABD1GYW0"/>
<dbReference type="Proteomes" id="UP001567538">
    <property type="component" value="Unassembled WGS sequence"/>
</dbReference>
<evidence type="ECO:0000313" key="3">
    <source>
        <dbReference type="Proteomes" id="UP001567538"/>
    </source>
</evidence>
<proteinExistence type="predicted"/>
<keyword evidence="3" id="KW-1185">Reference proteome</keyword>
<protein>
    <submittedName>
        <fullName evidence="2">Bifunctional endo-1,4-beta-xylanase XylA-like</fullName>
    </submittedName>
</protein>
<sequence>MRHRNNPKIGWRRGWTNWRKLLYLPWKRPSRQLRLRSAKRHVVQRSRINFTIPSPKENTPRRWSDADLNQPALQMQNFPNRGDGPSSWASRNSKGTHQLGNQGPNGNENWSSDNQPNWSGRYQQGHPADSYIPPQQRGFQGGASQPPQGSAPQGRYNQAAGSSGNFHPQGQGYNHYQNQQGNPHFNQGHGCNQSASGSGQLFQRPQQKPINDMVGNLFNTQQYLQNNMQTNNDMVHKLQDAQREQKAAIDMIAQQLSQIATSLNEIRGNEGRTRATVRIPDKENISQLILRSGKA</sequence>
<evidence type="ECO:0000256" key="1">
    <source>
        <dbReference type="SAM" id="MobiDB-lite"/>
    </source>
</evidence>
<reference evidence="2 3" key="1">
    <citation type="submission" date="2024-06" db="EMBL/GenBank/DDBJ databases">
        <title>A chromosome level genome sequence of Diviner's sage (Salvia divinorum).</title>
        <authorList>
            <person name="Ford S.A."/>
            <person name="Ro D.-K."/>
            <person name="Ness R.W."/>
            <person name="Phillips M.A."/>
        </authorList>
    </citation>
    <scope>NUCLEOTIDE SEQUENCE [LARGE SCALE GENOMIC DNA]</scope>
    <source>
        <strain evidence="2">SAF-2024a</strain>
        <tissue evidence="2">Leaf</tissue>
    </source>
</reference>
<feature type="compositionally biased region" description="Polar residues" evidence="1">
    <location>
        <begin position="189"/>
        <end position="203"/>
    </location>
</feature>
<feature type="compositionally biased region" description="Low complexity" evidence="1">
    <location>
        <begin position="168"/>
        <end position="184"/>
    </location>
</feature>
<gene>
    <name evidence="2" type="ORF">AAHA92_17470</name>
</gene>
<feature type="compositionally biased region" description="Polar residues" evidence="1">
    <location>
        <begin position="142"/>
        <end position="166"/>
    </location>
</feature>
<dbReference type="EMBL" id="JBEAFC010000007">
    <property type="protein sequence ID" value="KAL1549355.1"/>
    <property type="molecule type" value="Genomic_DNA"/>
</dbReference>
<evidence type="ECO:0000313" key="2">
    <source>
        <dbReference type="EMBL" id="KAL1549355.1"/>
    </source>
</evidence>
<comment type="caution">
    <text evidence="2">The sequence shown here is derived from an EMBL/GenBank/DDBJ whole genome shotgun (WGS) entry which is preliminary data.</text>
</comment>
<organism evidence="2 3">
    <name type="scientific">Salvia divinorum</name>
    <name type="common">Maria pastora</name>
    <name type="synonym">Diviner's sage</name>
    <dbReference type="NCBI Taxonomy" id="28513"/>
    <lineage>
        <taxon>Eukaryota</taxon>
        <taxon>Viridiplantae</taxon>
        <taxon>Streptophyta</taxon>
        <taxon>Embryophyta</taxon>
        <taxon>Tracheophyta</taxon>
        <taxon>Spermatophyta</taxon>
        <taxon>Magnoliopsida</taxon>
        <taxon>eudicotyledons</taxon>
        <taxon>Gunneridae</taxon>
        <taxon>Pentapetalae</taxon>
        <taxon>asterids</taxon>
        <taxon>lamiids</taxon>
        <taxon>Lamiales</taxon>
        <taxon>Lamiaceae</taxon>
        <taxon>Nepetoideae</taxon>
        <taxon>Mentheae</taxon>
        <taxon>Salviinae</taxon>
        <taxon>Salvia</taxon>
        <taxon>Salvia subgen. Calosphace</taxon>
    </lineage>
</organism>
<name>A0ABD1GYW0_SALDI</name>
<accession>A0ABD1GYW0</accession>
<feature type="compositionally biased region" description="Polar residues" evidence="1">
    <location>
        <begin position="87"/>
        <end position="122"/>
    </location>
</feature>